<evidence type="ECO:0000256" key="1">
    <source>
        <dbReference type="ARBA" id="ARBA00022679"/>
    </source>
</evidence>
<protein>
    <submittedName>
        <fullName evidence="4">Acetyltransferase</fullName>
        <ecNumber evidence="4">2.3.1.-</ecNumber>
    </submittedName>
</protein>
<evidence type="ECO:0000259" key="3">
    <source>
        <dbReference type="PROSITE" id="PS51186"/>
    </source>
</evidence>
<dbReference type="CDD" id="cd04301">
    <property type="entry name" value="NAT_SF"/>
    <property type="match status" value="1"/>
</dbReference>
<dbReference type="Proteomes" id="UP001239626">
    <property type="component" value="Unassembled WGS sequence"/>
</dbReference>
<keyword evidence="2 4" id="KW-0012">Acyltransferase</keyword>
<name>A0ABU0EHN4_9CELL</name>
<evidence type="ECO:0000313" key="4">
    <source>
        <dbReference type="EMBL" id="MDQ0374794.1"/>
    </source>
</evidence>
<dbReference type="GO" id="GO:0016746">
    <property type="term" value="F:acyltransferase activity"/>
    <property type="evidence" value="ECO:0007669"/>
    <property type="project" value="UniProtKB-KW"/>
</dbReference>
<keyword evidence="5" id="KW-1185">Reference proteome</keyword>
<dbReference type="EMBL" id="JAUSVB010000004">
    <property type="protein sequence ID" value="MDQ0374794.1"/>
    <property type="molecule type" value="Genomic_DNA"/>
</dbReference>
<dbReference type="RefSeq" id="WP_307493616.1">
    <property type="nucleotide sequence ID" value="NZ_JAUSVB010000004.1"/>
</dbReference>
<sequence length="171" mass="17943">MPLTITRDDPTAPDVLALLGEHLTDMYATSPAESVHALDPTALAAPGIMFWSARDDAGVLLGCVALKELGPADGELKSMRTTTAARGQGVGAAMLAHVLTDAAERGTRTVHLETGTEDYFAPARHLYERAGFVECPPFADYVLDPHSVFYRLTLSAPAAPATAPTAAQPAS</sequence>
<dbReference type="EC" id="2.3.1.-" evidence="4"/>
<evidence type="ECO:0000256" key="2">
    <source>
        <dbReference type="ARBA" id="ARBA00023315"/>
    </source>
</evidence>
<accession>A0ABU0EHN4</accession>
<comment type="caution">
    <text evidence="4">The sequence shown here is derived from an EMBL/GenBank/DDBJ whole genome shotgun (WGS) entry which is preliminary data.</text>
</comment>
<organism evidence="4 5">
    <name type="scientific">Cellulomonas humilata</name>
    <dbReference type="NCBI Taxonomy" id="144055"/>
    <lineage>
        <taxon>Bacteria</taxon>
        <taxon>Bacillati</taxon>
        <taxon>Actinomycetota</taxon>
        <taxon>Actinomycetes</taxon>
        <taxon>Micrococcales</taxon>
        <taxon>Cellulomonadaceae</taxon>
        <taxon>Cellulomonas</taxon>
    </lineage>
</organism>
<dbReference type="SUPFAM" id="SSF55729">
    <property type="entry name" value="Acyl-CoA N-acyltransferases (Nat)"/>
    <property type="match status" value="1"/>
</dbReference>
<dbReference type="InterPro" id="IPR016181">
    <property type="entry name" value="Acyl_CoA_acyltransferase"/>
</dbReference>
<proteinExistence type="predicted"/>
<dbReference type="PROSITE" id="PS51186">
    <property type="entry name" value="GNAT"/>
    <property type="match status" value="1"/>
</dbReference>
<reference evidence="4 5" key="1">
    <citation type="submission" date="2023-07" db="EMBL/GenBank/DDBJ databases">
        <title>Sorghum-associated microbial communities from plants grown in Nebraska, USA.</title>
        <authorList>
            <person name="Schachtman D."/>
        </authorList>
    </citation>
    <scope>NUCLEOTIDE SEQUENCE [LARGE SCALE GENOMIC DNA]</scope>
    <source>
        <strain evidence="4 5">BE332</strain>
    </source>
</reference>
<dbReference type="InterPro" id="IPR000182">
    <property type="entry name" value="GNAT_dom"/>
</dbReference>
<dbReference type="InterPro" id="IPR050832">
    <property type="entry name" value="Bact_Acetyltransf"/>
</dbReference>
<keyword evidence="1 4" id="KW-0808">Transferase</keyword>
<evidence type="ECO:0000313" key="5">
    <source>
        <dbReference type="Proteomes" id="UP001239626"/>
    </source>
</evidence>
<dbReference type="PANTHER" id="PTHR43877:SF5">
    <property type="entry name" value="BLL8307 PROTEIN"/>
    <property type="match status" value="1"/>
</dbReference>
<feature type="domain" description="N-acetyltransferase" evidence="3">
    <location>
        <begin position="3"/>
        <end position="155"/>
    </location>
</feature>
<gene>
    <name evidence="4" type="ORF">J2X26_003121</name>
</gene>
<dbReference type="Pfam" id="PF00583">
    <property type="entry name" value="Acetyltransf_1"/>
    <property type="match status" value="1"/>
</dbReference>
<dbReference type="Gene3D" id="3.40.630.30">
    <property type="match status" value="1"/>
</dbReference>
<dbReference type="PANTHER" id="PTHR43877">
    <property type="entry name" value="AMINOALKYLPHOSPHONATE N-ACETYLTRANSFERASE-RELATED-RELATED"/>
    <property type="match status" value="1"/>
</dbReference>